<sequence length="274" mass="29167">MAKRPRKRVSKKARTDAHTTDASCIQVGFQSDGAAAPASIESCPAAPPSAAEPAEPATATAEATAEPAAEDGASSKKRKRTRKRKRSHIPYAGPDVDSMDTLGESAKRAIAYAQLFLTDKHAWKFSKQKQNWLLRHMLWSPALVQAGQAVQDIASDLEEAVRSVTPPAVSLPESGAWVDDEHVPVVAHYLQSMMGLAKQRMMETLASAASPPSVASPPEPTAQEGDSAPDPPAADTAPAADAGSKLTQWFSLRAERASKLLEWIHACQDTPSAT</sequence>
<feature type="compositionally biased region" description="Low complexity" evidence="1">
    <location>
        <begin position="233"/>
        <end position="242"/>
    </location>
</feature>
<evidence type="ECO:0000259" key="2">
    <source>
        <dbReference type="Pfam" id="PF10180"/>
    </source>
</evidence>
<dbReference type="PANTHER" id="PTHR22306">
    <property type="entry name" value="CHROMOSOME 7 OPEN READING FRAME 50"/>
    <property type="match status" value="1"/>
</dbReference>
<feature type="region of interest" description="Disordered" evidence="1">
    <location>
        <begin position="1"/>
        <end position="98"/>
    </location>
</feature>
<feature type="domain" description="WKF" evidence="2">
    <location>
        <begin position="112"/>
        <end position="138"/>
    </location>
</feature>
<dbReference type="PANTHER" id="PTHR22306:SF2">
    <property type="entry name" value="CHROMOSOME 7 OPEN READING FRAME 50"/>
    <property type="match status" value="1"/>
</dbReference>
<dbReference type="AlphaFoldDB" id="A0A1M8A3Z0"/>
<dbReference type="Pfam" id="PF10180">
    <property type="entry name" value="WKF"/>
    <property type="match status" value="1"/>
</dbReference>
<evidence type="ECO:0000313" key="4">
    <source>
        <dbReference type="Proteomes" id="UP000186303"/>
    </source>
</evidence>
<gene>
    <name evidence="3" type="ORF">MSYG_1521</name>
</gene>
<dbReference type="OrthoDB" id="10261563at2759"/>
<dbReference type="InterPro" id="IPR019327">
    <property type="entry name" value="WKF"/>
</dbReference>
<evidence type="ECO:0000313" key="3">
    <source>
        <dbReference type="EMBL" id="SHO77180.1"/>
    </source>
</evidence>
<dbReference type="OMA" id="LEWIHAC"/>
<reference evidence="4" key="1">
    <citation type="journal article" date="2017" name="Nucleic Acids Res.">
        <title>Proteogenomics produces comprehensive and highly accurate protein-coding gene annotation in a complete genome assembly of Malassezia sympodialis.</title>
        <authorList>
            <person name="Zhu Y."/>
            <person name="Engstroem P.G."/>
            <person name="Tellgren-Roth C."/>
            <person name="Baudo C.D."/>
            <person name="Kennell J.C."/>
            <person name="Sun S."/>
            <person name="Billmyre R.B."/>
            <person name="Schroeder M.S."/>
            <person name="Andersson A."/>
            <person name="Holm T."/>
            <person name="Sigurgeirsson B."/>
            <person name="Wu G."/>
            <person name="Sankaranarayanan S.R."/>
            <person name="Siddharthan R."/>
            <person name="Sanyal K."/>
            <person name="Lundeberg J."/>
            <person name="Nystedt B."/>
            <person name="Boekhout T."/>
            <person name="Dawson T.L. Jr."/>
            <person name="Heitman J."/>
            <person name="Scheynius A."/>
            <person name="Lehtioe J."/>
        </authorList>
    </citation>
    <scope>NUCLEOTIDE SEQUENCE [LARGE SCALE GENOMIC DNA]</scope>
    <source>
        <strain evidence="4">ATCC 42132</strain>
    </source>
</reference>
<protein>
    <recommendedName>
        <fullName evidence="2">WKF domain-containing protein</fullName>
    </recommendedName>
</protein>
<organism evidence="3 4">
    <name type="scientific">Malassezia sympodialis (strain ATCC 42132)</name>
    <name type="common">Atopic eczema-associated yeast</name>
    <dbReference type="NCBI Taxonomy" id="1230383"/>
    <lineage>
        <taxon>Eukaryota</taxon>
        <taxon>Fungi</taxon>
        <taxon>Dikarya</taxon>
        <taxon>Basidiomycota</taxon>
        <taxon>Ustilaginomycotina</taxon>
        <taxon>Malasseziomycetes</taxon>
        <taxon>Malasseziales</taxon>
        <taxon>Malasseziaceae</taxon>
        <taxon>Malassezia</taxon>
    </lineage>
</organism>
<feature type="region of interest" description="Disordered" evidence="1">
    <location>
        <begin position="205"/>
        <end position="242"/>
    </location>
</feature>
<feature type="compositionally biased region" description="Low complexity" evidence="1">
    <location>
        <begin position="34"/>
        <end position="67"/>
    </location>
</feature>
<keyword evidence="4" id="KW-1185">Reference proteome</keyword>
<dbReference type="EMBL" id="LT671822">
    <property type="protein sequence ID" value="SHO77180.1"/>
    <property type="molecule type" value="Genomic_DNA"/>
</dbReference>
<dbReference type="Proteomes" id="UP000186303">
    <property type="component" value="Chromosome 2"/>
</dbReference>
<feature type="compositionally biased region" description="Basic residues" evidence="1">
    <location>
        <begin position="1"/>
        <end position="12"/>
    </location>
</feature>
<accession>A0A1M8A3Z0</accession>
<proteinExistence type="predicted"/>
<dbReference type="VEuPathDB" id="FungiDB:MSYG_1521"/>
<feature type="compositionally biased region" description="Basic residues" evidence="1">
    <location>
        <begin position="75"/>
        <end position="88"/>
    </location>
</feature>
<evidence type="ECO:0000256" key="1">
    <source>
        <dbReference type="SAM" id="MobiDB-lite"/>
    </source>
</evidence>
<name>A0A1M8A3Z0_MALS4</name>